<dbReference type="EMBL" id="QMQA01000181">
    <property type="protein sequence ID" value="RLE12232.1"/>
    <property type="molecule type" value="Genomic_DNA"/>
</dbReference>
<comment type="caution">
    <text evidence="15">Lacks conserved residue(s) required for the propagation of feature annotation.</text>
</comment>
<dbReference type="SUPFAM" id="SSF140990">
    <property type="entry name" value="FtsH protease domain-like"/>
    <property type="match status" value="1"/>
</dbReference>
<keyword evidence="3 15" id="KW-1003">Cell membrane</keyword>
<dbReference type="InterPro" id="IPR037219">
    <property type="entry name" value="Peptidase_M41-like"/>
</dbReference>
<gene>
    <name evidence="15" type="primary">ftsH</name>
    <name evidence="20" type="ORF">DRJ04_06570</name>
</gene>
<feature type="domain" description="AAA+ ATPase" evidence="19">
    <location>
        <begin position="181"/>
        <end position="320"/>
    </location>
</feature>
<feature type="binding site" evidence="15">
    <location>
        <position position="488"/>
    </location>
    <ligand>
        <name>Zn(2+)</name>
        <dbReference type="ChEBI" id="CHEBI:29105"/>
        <note>catalytic</note>
    </ligand>
</feature>
<protein>
    <recommendedName>
        <fullName evidence="15">ATP-dependent zinc metalloprotease FtsH</fullName>
        <ecNumber evidence="15">3.4.24.-</ecNumber>
    </recommendedName>
</protein>
<dbReference type="GO" id="GO:0030163">
    <property type="term" value="P:protein catabolic process"/>
    <property type="evidence" value="ECO:0007669"/>
    <property type="project" value="UniProtKB-UniRule"/>
</dbReference>
<dbReference type="PANTHER" id="PTHR23076:SF97">
    <property type="entry name" value="ATP-DEPENDENT ZINC METALLOPROTEASE YME1L1"/>
    <property type="match status" value="1"/>
</dbReference>
<evidence type="ECO:0000256" key="17">
    <source>
        <dbReference type="SAM" id="Coils"/>
    </source>
</evidence>
<feature type="compositionally biased region" description="Basic residues" evidence="18">
    <location>
        <begin position="617"/>
        <end position="632"/>
    </location>
</feature>
<evidence type="ECO:0000256" key="1">
    <source>
        <dbReference type="ARBA" id="ARBA00004370"/>
    </source>
</evidence>
<feature type="compositionally biased region" description="Basic and acidic residues" evidence="18">
    <location>
        <begin position="599"/>
        <end position="616"/>
    </location>
</feature>
<feature type="binding site" evidence="15">
    <location>
        <position position="411"/>
    </location>
    <ligand>
        <name>Zn(2+)</name>
        <dbReference type="ChEBI" id="CHEBI:29105"/>
        <note>catalytic</note>
    </ligand>
</feature>
<evidence type="ECO:0000256" key="18">
    <source>
        <dbReference type="SAM" id="MobiDB-lite"/>
    </source>
</evidence>
<dbReference type="GO" id="GO:0004176">
    <property type="term" value="F:ATP-dependent peptidase activity"/>
    <property type="evidence" value="ECO:0007669"/>
    <property type="project" value="InterPro"/>
</dbReference>
<dbReference type="GO" id="GO:0051301">
    <property type="term" value="P:cell division"/>
    <property type="evidence" value="ECO:0007669"/>
    <property type="project" value="UniProtKB-KW"/>
</dbReference>
<dbReference type="FunFam" id="3.40.50.300:FF:000001">
    <property type="entry name" value="ATP-dependent zinc metalloprotease FtsH"/>
    <property type="match status" value="1"/>
</dbReference>
<name>A0A662DDL1_UNCAE</name>
<dbReference type="GO" id="GO:0006508">
    <property type="term" value="P:proteolysis"/>
    <property type="evidence" value="ECO:0007669"/>
    <property type="project" value="UniProtKB-KW"/>
</dbReference>
<dbReference type="InterPro" id="IPR000642">
    <property type="entry name" value="Peptidase_M41"/>
</dbReference>
<dbReference type="InterPro" id="IPR011546">
    <property type="entry name" value="Pept_M41_FtsH_extracell"/>
</dbReference>
<evidence type="ECO:0000256" key="12">
    <source>
        <dbReference type="ARBA" id="ARBA00023049"/>
    </source>
</evidence>
<evidence type="ECO:0000256" key="7">
    <source>
        <dbReference type="ARBA" id="ARBA00022741"/>
    </source>
</evidence>
<evidence type="ECO:0000256" key="9">
    <source>
        <dbReference type="ARBA" id="ARBA00022833"/>
    </source>
</evidence>
<feature type="region of interest" description="Disordered" evidence="18">
    <location>
        <begin position="599"/>
        <end position="646"/>
    </location>
</feature>
<dbReference type="Proteomes" id="UP000280417">
    <property type="component" value="Unassembled WGS sequence"/>
</dbReference>
<comment type="subunit">
    <text evidence="15">Homohexamer.</text>
</comment>
<keyword evidence="10 15" id="KW-0067">ATP-binding</keyword>
<dbReference type="Gene3D" id="3.40.50.300">
    <property type="entry name" value="P-loop containing nucleotide triphosphate hydrolases"/>
    <property type="match status" value="1"/>
</dbReference>
<feature type="transmembrane region" description="Helical" evidence="15">
    <location>
        <begin position="96"/>
        <end position="117"/>
    </location>
</feature>
<keyword evidence="20" id="KW-0132">Cell division</keyword>
<comment type="subcellular location">
    <subcellularLocation>
        <location evidence="15">Cell membrane</location>
        <topology evidence="15">Multi-pass membrane protein</topology>
        <orientation evidence="15">Cytoplasmic side</orientation>
    </subcellularLocation>
    <subcellularLocation>
        <location evidence="1">Membrane</location>
    </subcellularLocation>
</comment>
<evidence type="ECO:0000313" key="21">
    <source>
        <dbReference type="Proteomes" id="UP000280417"/>
    </source>
</evidence>
<keyword evidence="11 15" id="KW-1133">Transmembrane helix</keyword>
<feature type="transmembrane region" description="Helical" evidence="15">
    <location>
        <begin position="5"/>
        <end position="22"/>
    </location>
</feature>
<keyword evidence="7 15" id="KW-0547">Nucleotide-binding</keyword>
<dbReference type="Gene3D" id="1.10.8.60">
    <property type="match status" value="1"/>
</dbReference>
<comment type="similarity">
    <text evidence="14 15">In the central section; belongs to the AAA ATPase family.</text>
</comment>
<feature type="binding site" evidence="15">
    <location>
        <position position="415"/>
    </location>
    <ligand>
        <name>Zn(2+)</name>
        <dbReference type="ChEBI" id="CHEBI:29105"/>
        <note>catalytic</note>
    </ligand>
</feature>
<dbReference type="InterPro" id="IPR003593">
    <property type="entry name" value="AAA+_ATPase"/>
</dbReference>
<keyword evidence="9 15" id="KW-0862">Zinc</keyword>
<dbReference type="InterPro" id="IPR003960">
    <property type="entry name" value="ATPase_AAA_CS"/>
</dbReference>
<dbReference type="FunFam" id="1.10.8.60:FF:000001">
    <property type="entry name" value="ATP-dependent zinc metalloprotease FtsH"/>
    <property type="match status" value="1"/>
</dbReference>
<keyword evidence="12 15" id="KW-0482">Metalloprotease</keyword>
<keyword evidence="20" id="KW-0131">Cell cycle</keyword>
<dbReference type="SMART" id="SM00382">
    <property type="entry name" value="AAA"/>
    <property type="match status" value="1"/>
</dbReference>
<evidence type="ECO:0000256" key="16">
    <source>
        <dbReference type="RuleBase" id="RU003651"/>
    </source>
</evidence>
<dbReference type="Gene3D" id="3.30.720.210">
    <property type="match status" value="1"/>
</dbReference>
<dbReference type="GO" id="GO:0005524">
    <property type="term" value="F:ATP binding"/>
    <property type="evidence" value="ECO:0007669"/>
    <property type="project" value="UniProtKB-UniRule"/>
</dbReference>
<dbReference type="InterPro" id="IPR003959">
    <property type="entry name" value="ATPase_AAA_core"/>
</dbReference>
<evidence type="ECO:0000256" key="8">
    <source>
        <dbReference type="ARBA" id="ARBA00022801"/>
    </source>
</evidence>
<dbReference type="FunFam" id="1.20.58.760:FF:000001">
    <property type="entry name" value="ATP-dependent zinc metalloprotease FtsH"/>
    <property type="match status" value="1"/>
</dbReference>
<dbReference type="PANTHER" id="PTHR23076">
    <property type="entry name" value="METALLOPROTEASE M41 FTSH"/>
    <property type="match status" value="1"/>
</dbReference>
<dbReference type="GO" id="GO:0005886">
    <property type="term" value="C:plasma membrane"/>
    <property type="evidence" value="ECO:0007669"/>
    <property type="project" value="UniProtKB-SubCell"/>
</dbReference>
<dbReference type="GO" id="GO:0008270">
    <property type="term" value="F:zinc ion binding"/>
    <property type="evidence" value="ECO:0007669"/>
    <property type="project" value="UniProtKB-UniRule"/>
</dbReference>
<keyword evidence="4 15" id="KW-0645">Protease</keyword>
<accession>A0A662DDL1</accession>
<evidence type="ECO:0000256" key="14">
    <source>
        <dbReference type="ARBA" id="ARBA00061570"/>
    </source>
</evidence>
<dbReference type="Pfam" id="PF06480">
    <property type="entry name" value="FtsH_ext"/>
    <property type="match status" value="1"/>
</dbReference>
<comment type="similarity">
    <text evidence="2 15">In the C-terminal section; belongs to the peptidase M41 family.</text>
</comment>
<dbReference type="EC" id="3.4.24.-" evidence="15"/>
<dbReference type="InterPro" id="IPR041569">
    <property type="entry name" value="AAA_lid_3"/>
</dbReference>
<evidence type="ECO:0000256" key="4">
    <source>
        <dbReference type="ARBA" id="ARBA00022670"/>
    </source>
</evidence>
<evidence type="ECO:0000256" key="15">
    <source>
        <dbReference type="HAMAP-Rule" id="MF_01458"/>
    </source>
</evidence>
<dbReference type="Pfam" id="PF17862">
    <property type="entry name" value="AAA_lid_3"/>
    <property type="match status" value="1"/>
</dbReference>
<dbReference type="NCBIfam" id="TIGR01241">
    <property type="entry name" value="FtsH_fam"/>
    <property type="match status" value="1"/>
</dbReference>
<evidence type="ECO:0000256" key="10">
    <source>
        <dbReference type="ARBA" id="ARBA00022840"/>
    </source>
</evidence>
<reference evidence="20 21" key="1">
    <citation type="submission" date="2018-06" db="EMBL/GenBank/DDBJ databases">
        <title>Extensive metabolic versatility and redundancy in microbially diverse, dynamic hydrothermal sediments.</title>
        <authorList>
            <person name="Dombrowski N."/>
            <person name="Teske A."/>
            <person name="Baker B.J."/>
        </authorList>
    </citation>
    <scope>NUCLEOTIDE SEQUENCE [LARGE SCALE GENOMIC DNA]</scope>
    <source>
        <strain evidence="20">B3_G15</strain>
    </source>
</reference>
<organism evidence="20 21">
    <name type="scientific">Aerophobetes bacterium</name>
    <dbReference type="NCBI Taxonomy" id="2030807"/>
    <lineage>
        <taxon>Bacteria</taxon>
        <taxon>Candidatus Aerophobota</taxon>
    </lineage>
</organism>
<dbReference type="HAMAP" id="MF_01458">
    <property type="entry name" value="FtsH"/>
    <property type="match status" value="1"/>
</dbReference>
<dbReference type="GO" id="GO:0004222">
    <property type="term" value="F:metalloendopeptidase activity"/>
    <property type="evidence" value="ECO:0007669"/>
    <property type="project" value="InterPro"/>
</dbReference>
<dbReference type="InterPro" id="IPR005936">
    <property type="entry name" value="FtsH"/>
</dbReference>
<dbReference type="SUPFAM" id="SSF52540">
    <property type="entry name" value="P-loop containing nucleoside triphosphate hydrolases"/>
    <property type="match status" value="1"/>
</dbReference>
<evidence type="ECO:0000259" key="19">
    <source>
        <dbReference type="SMART" id="SM00382"/>
    </source>
</evidence>
<sequence length="646" mass="72128">MGRNLFLLVLAFIVIISIFNLIKIGPGQQEKQITYTQFVRLVETGKINKVTIKGQSIKGQVNGAVVTTYAPDDPELISILRRNNVEIEAVPQTEGWWVNLLGGILPVIIFVGIWFWIFRQMRVTGNKALSFGKSRAKIASKEKVKVTFDDVAGAEEAKEELKEIIEFLRNPQKFQKMGAKIPKGVLLVGPPGCGKTLLARAVAGEAGVPFFSISGSDFVEMFVGVGAARVRDLFEQGKKNAPCIIFIDELDAVGRQRFAGIGGGHDEKEQTLNQLLVELDGFSPREGIIVMGATNRPDVLDAALLRAGRFDRRITINLPDIREREQILRLHMRNRPIGMDVDVKILARRTPGFVGSDLENLVNEASLLAARRNKNKVEMADLEEAIERVVAGPEKKSRVMREREKKIVAYHESGHTVVGNLLPNADPIHKVSIIPRGSAALGYTLQLPLEDRYLTTKSELLDKLAVLLAGRASEQLIFNEISTGAQNDLSQATHIVRKMVTEYGMSEKLGPVALHSGAEEVFLGRDLLKERNYSEELAYEVDKEISRIIEEAYKRAYRILEKNKDKLSRLAQELETKEVLEEDDIKRILGEKIVTEEKTVEKKKEKGKEEKVEGKKPSRRGTKGKTKKKQIKKIIPGSFLKGEITS</sequence>
<keyword evidence="5 15" id="KW-0812">Transmembrane</keyword>
<comment type="function">
    <text evidence="15">Acts as a processive, ATP-dependent zinc metallopeptidase for both cytoplasmic and membrane proteins. Plays a role in the quality control of integral membrane proteins.</text>
</comment>
<evidence type="ECO:0000256" key="13">
    <source>
        <dbReference type="ARBA" id="ARBA00023136"/>
    </source>
</evidence>
<dbReference type="Pfam" id="PF01434">
    <property type="entry name" value="Peptidase_M41"/>
    <property type="match status" value="1"/>
</dbReference>
<keyword evidence="6 15" id="KW-0479">Metal-binding</keyword>
<dbReference type="InterPro" id="IPR027417">
    <property type="entry name" value="P-loop_NTPase"/>
</dbReference>
<evidence type="ECO:0000313" key="20">
    <source>
        <dbReference type="EMBL" id="RLE12232.1"/>
    </source>
</evidence>
<proteinExistence type="inferred from homology"/>
<keyword evidence="8 15" id="KW-0378">Hydrolase</keyword>
<comment type="similarity">
    <text evidence="16">Belongs to the AAA ATPase family.</text>
</comment>
<keyword evidence="17" id="KW-0175">Coiled coil</keyword>
<feature type="active site" evidence="15">
    <location>
        <position position="412"/>
    </location>
</feature>
<dbReference type="CDD" id="cd19501">
    <property type="entry name" value="RecA-like_FtsH"/>
    <property type="match status" value="1"/>
</dbReference>
<evidence type="ECO:0000256" key="6">
    <source>
        <dbReference type="ARBA" id="ARBA00022723"/>
    </source>
</evidence>
<dbReference type="PROSITE" id="PS00674">
    <property type="entry name" value="AAA"/>
    <property type="match status" value="1"/>
</dbReference>
<evidence type="ECO:0000256" key="11">
    <source>
        <dbReference type="ARBA" id="ARBA00022989"/>
    </source>
</evidence>
<feature type="coiled-coil region" evidence="17">
    <location>
        <begin position="550"/>
        <end position="580"/>
    </location>
</feature>
<dbReference type="GO" id="GO:0016887">
    <property type="term" value="F:ATP hydrolysis activity"/>
    <property type="evidence" value="ECO:0007669"/>
    <property type="project" value="UniProtKB-UniRule"/>
</dbReference>
<evidence type="ECO:0000256" key="5">
    <source>
        <dbReference type="ARBA" id="ARBA00022692"/>
    </source>
</evidence>
<keyword evidence="13 15" id="KW-0472">Membrane</keyword>
<dbReference type="Gene3D" id="1.20.58.760">
    <property type="entry name" value="Peptidase M41"/>
    <property type="match status" value="1"/>
</dbReference>
<comment type="caution">
    <text evidence="20">The sequence shown here is derived from an EMBL/GenBank/DDBJ whole genome shotgun (WGS) entry which is preliminary data.</text>
</comment>
<dbReference type="AlphaFoldDB" id="A0A662DDL1"/>
<comment type="cofactor">
    <cofactor evidence="15">
        <name>Zn(2+)</name>
        <dbReference type="ChEBI" id="CHEBI:29105"/>
    </cofactor>
    <text evidence="15">Binds 1 zinc ion per subunit.</text>
</comment>
<evidence type="ECO:0000256" key="2">
    <source>
        <dbReference type="ARBA" id="ARBA00010044"/>
    </source>
</evidence>
<evidence type="ECO:0000256" key="3">
    <source>
        <dbReference type="ARBA" id="ARBA00022475"/>
    </source>
</evidence>
<dbReference type="Pfam" id="PF00004">
    <property type="entry name" value="AAA"/>
    <property type="match status" value="1"/>
</dbReference>